<gene>
    <name evidence="1" type="ORF">MYCFIDRAFT_176249</name>
</gene>
<name>M2ZP51_PSEFD</name>
<sequence length="103" mass="12517">MIGDNECDDQQQHCMELCFTHFDEHFRRFIHTFSKQGTAQFVFLSASDRRRAFYSKIPYIRFSMEQVDLAAYFWHRKSRRHDSDGVDMTWAQEVVKRWERATT</sequence>
<dbReference type="EMBL" id="KB446560">
    <property type="protein sequence ID" value="EME80889.1"/>
    <property type="molecule type" value="Genomic_DNA"/>
</dbReference>
<dbReference type="KEGG" id="pfj:MYCFIDRAFT_176249"/>
<accession>M2ZP51</accession>
<dbReference type="RefSeq" id="XP_007928247.1">
    <property type="nucleotide sequence ID" value="XM_007930056.1"/>
</dbReference>
<dbReference type="HOGENOM" id="CLU_2264889_0_0_1"/>
<organism evidence="1 2">
    <name type="scientific">Pseudocercospora fijiensis (strain CIRAD86)</name>
    <name type="common">Black leaf streak disease fungus</name>
    <name type="synonym">Mycosphaerella fijiensis</name>
    <dbReference type="NCBI Taxonomy" id="383855"/>
    <lineage>
        <taxon>Eukaryota</taxon>
        <taxon>Fungi</taxon>
        <taxon>Dikarya</taxon>
        <taxon>Ascomycota</taxon>
        <taxon>Pezizomycotina</taxon>
        <taxon>Dothideomycetes</taxon>
        <taxon>Dothideomycetidae</taxon>
        <taxon>Mycosphaerellales</taxon>
        <taxon>Mycosphaerellaceae</taxon>
        <taxon>Pseudocercospora</taxon>
    </lineage>
</organism>
<dbReference type="AlphaFoldDB" id="M2ZP51"/>
<keyword evidence="2" id="KW-1185">Reference proteome</keyword>
<dbReference type="GeneID" id="19333520"/>
<dbReference type="VEuPathDB" id="FungiDB:MYCFIDRAFT_176249"/>
<proteinExistence type="predicted"/>
<dbReference type="Proteomes" id="UP000016932">
    <property type="component" value="Unassembled WGS sequence"/>
</dbReference>
<evidence type="ECO:0000313" key="2">
    <source>
        <dbReference type="Proteomes" id="UP000016932"/>
    </source>
</evidence>
<dbReference type="OrthoDB" id="10447648at2759"/>
<evidence type="ECO:0000313" key="1">
    <source>
        <dbReference type="EMBL" id="EME80889.1"/>
    </source>
</evidence>
<protein>
    <submittedName>
        <fullName evidence="1">Uncharacterized protein</fullName>
    </submittedName>
</protein>
<reference evidence="1 2" key="1">
    <citation type="journal article" date="2012" name="PLoS Pathog.">
        <title>Diverse lifestyles and strategies of plant pathogenesis encoded in the genomes of eighteen Dothideomycetes fungi.</title>
        <authorList>
            <person name="Ohm R.A."/>
            <person name="Feau N."/>
            <person name="Henrissat B."/>
            <person name="Schoch C.L."/>
            <person name="Horwitz B.A."/>
            <person name="Barry K.W."/>
            <person name="Condon B.J."/>
            <person name="Copeland A.C."/>
            <person name="Dhillon B."/>
            <person name="Glaser F."/>
            <person name="Hesse C.N."/>
            <person name="Kosti I."/>
            <person name="LaButti K."/>
            <person name="Lindquist E.A."/>
            <person name="Lucas S."/>
            <person name="Salamov A.A."/>
            <person name="Bradshaw R.E."/>
            <person name="Ciuffetti L."/>
            <person name="Hamelin R.C."/>
            <person name="Kema G.H.J."/>
            <person name="Lawrence C."/>
            <person name="Scott J.A."/>
            <person name="Spatafora J.W."/>
            <person name="Turgeon B.G."/>
            <person name="de Wit P.J.G.M."/>
            <person name="Zhong S."/>
            <person name="Goodwin S.B."/>
            <person name="Grigoriev I.V."/>
        </authorList>
    </citation>
    <scope>NUCLEOTIDE SEQUENCE [LARGE SCALE GENOMIC DNA]</scope>
    <source>
        <strain evidence="1 2">CIRAD86</strain>
    </source>
</reference>